<gene>
    <name evidence="2" type="primary">gvpO</name>
    <name evidence="2" type="ORF">ACFOZ4_16410</name>
</gene>
<dbReference type="Pfam" id="PF05800">
    <property type="entry name" value="GvpO"/>
    <property type="match status" value="1"/>
</dbReference>
<organism evidence="2 3">
    <name type="scientific">Hamadaea flava</name>
    <dbReference type="NCBI Taxonomy" id="1742688"/>
    <lineage>
        <taxon>Bacteria</taxon>
        <taxon>Bacillati</taxon>
        <taxon>Actinomycetota</taxon>
        <taxon>Actinomycetes</taxon>
        <taxon>Micromonosporales</taxon>
        <taxon>Micromonosporaceae</taxon>
        <taxon>Hamadaea</taxon>
    </lineage>
</organism>
<feature type="region of interest" description="Disordered" evidence="1">
    <location>
        <begin position="1"/>
        <end position="29"/>
    </location>
</feature>
<reference evidence="3" key="1">
    <citation type="journal article" date="2019" name="Int. J. Syst. Evol. Microbiol.">
        <title>The Global Catalogue of Microorganisms (GCM) 10K type strain sequencing project: providing services to taxonomists for standard genome sequencing and annotation.</title>
        <authorList>
            <consortium name="The Broad Institute Genomics Platform"/>
            <consortium name="The Broad Institute Genome Sequencing Center for Infectious Disease"/>
            <person name="Wu L."/>
            <person name="Ma J."/>
        </authorList>
    </citation>
    <scope>NUCLEOTIDE SEQUENCE [LARGE SCALE GENOMIC DNA]</scope>
    <source>
        <strain evidence="3">CGMCC 4.7289</strain>
    </source>
</reference>
<dbReference type="RefSeq" id="WP_253753702.1">
    <property type="nucleotide sequence ID" value="NZ_JAMZDZ010000001.1"/>
</dbReference>
<accession>A0ABV8LR13</accession>
<evidence type="ECO:0000256" key="1">
    <source>
        <dbReference type="SAM" id="MobiDB-lite"/>
    </source>
</evidence>
<evidence type="ECO:0000313" key="2">
    <source>
        <dbReference type="EMBL" id="MFC4132194.1"/>
    </source>
</evidence>
<name>A0ABV8LR13_9ACTN</name>
<dbReference type="EMBL" id="JBHSAY010000009">
    <property type="protein sequence ID" value="MFC4132194.1"/>
    <property type="molecule type" value="Genomic_DNA"/>
</dbReference>
<sequence length="107" mass="11689">MRTDHDTDATTGRRKQPDQEMTTGQAAQAGLKHVADLTGNETVGIVSVEPSDQGWVIGVETVEERRVPSSTDVLALYTADIDLDGELLSYRRVRRYSRGHGDDGTTS</sequence>
<evidence type="ECO:0000313" key="3">
    <source>
        <dbReference type="Proteomes" id="UP001595816"/>
    </source>
</evidence>
<dbReference type="Proteomes" id="UP001595816">
    <property type="component" value="Unassembled WGS sequence"/>
</dbReference>
<keyword evidence="3" id="KW-1185">Reference proteome</keyword>
<dbReference type="InterPro" id="IPR008634">
    <property type="entry name" value="Gas-vesicle_GvpO"/>
</dbReference>
<proteinExistence type="predicted"/>
<protein>
    <submittedName>
        <fullName evidence="2">Gas vesicle protein GvpO</fullName>
    </submittedName>
</protein>
<comment type="caution">
    <text evidence="2">The sequence shown here is derived from an EMBL/GenBank/DDBJ whole genome shotgun (WGS) entry which is preliminary data.</text>
</comment>